<evidence type="ECO:0000259" key="8">
    <source>
        <dbReference type="Pfam" id="PF00892"/>
    </source>
</evidence>
<feature type="domain" description="EamA" evidence="8">
    <location>
        <begin position="8"/>
        <end position="143"/>
    </location>
</feature>
<protein>
    <submittedName>
        <fullName evidence="9">DMT family transporter</fullName>
    </submittedName>
</protein>
<evidence type="ECO:0000313" key="9">
    <source>
        <dbReference type="EMBL" id="MBO1107838.1"/>
    </source>
</evidence>
<feature type="transmembrane region" description="Helical" evidence="7">
    <location>
        <begin position="189"/>
        <end position="207"/>
    </location>
</feature>
<evidence type="ECO:0000256" key="7">
    <source>
        <dbReference type="SAM" id="Phobius"/>
    </source>
</evidence>
<dbReference type="EMBL" id="JAFNAA010000005">
    <property type="protein sequence ID" value="MBO1107838.1"/>
    <property type="molecule type" value="Genomic_DNA"/>
</dbReference>
<evidence type="ECO:0000313" key="10">
    <source>
        <dbReference type="Proteomes" id="UP000664658"/>
    </source>
</evidence>
<dbReference type="Gene3D" id="1.10.3730.20">
    <property type="match status" value="1"/>
</dbReference>
<feature type="transmembrane region" description="Helical" evidence="7">
    <location>
        <begin position="281"/>
        <end position="300"/>
    </location>
</feature>
<reference evidence="9" key="1">
    <citation type="submission" date="2021-03" db="EMBL/GenBank/DDBJ databases">
        <title>Plesiomonas shigelloides zfcc0051, isolated from zebrafish feces.</title>
        <authorList>
            <person name="Vanderhoek Z."/>
            <person name="Gaulke C."/>
        </authorList>
    </citation>
    <scope>NUCLEOTIDE SEQUENCE</scope>
    <source>
        <strain evidence="9">Zfcc0051</strain>
    </source>
</reference>
<feature type="transmembrane region" description="Helical" evidence="7">
    <location>
        <begin position="132"/>
        <end position="148"/>
    </location>
</feature>
<keyword evidence="3" id="KW-1003">Cell membrane</keyword>
<feature type="transmembrane region" description="Helical" evidence="7">
    <location>
        <begin position="219"/>
        <end position="236"/>
    </location>
</feature>
<evidence type="ECO:0000256" key="2">
    <source>
        <dbReference type="ARBA" id="ARBA00007362"/>
    </source>
</evidence>
<dbReference type="Pfam" id="PF00892">
    <property type="entry name" value="EamA"/>
    <property type="match status" value="2"/>
</dbReference>
<organism evidence="9 10">
    <name type="scientific">Plesiomonas shigelloides</name>
    <name type="common">Aeromonas shigelloides</name>
    <dbReference type="NCBI Taxonomy" id="703"/>
    <lineage>
        <taxon>Bacteria</taxon>
        <taxon>Pseudomonadati</taxon>
        <taxon>Pseudomonadota</taxon>
        <taxon>Gammaproteobacteria</taxon>
        <taxon>Enterobacterales</taxon>
        <taxon>Enterobacteriaceae</taxon>
        <taxon>Plesiomonas</taxon>
    </lineage>
</organism>
<feature type="domain" description="EamA" evidence="8">
    <location>
        <begin position="159"/>
        <end position="296"/>
    </location>
</feature>
<keyword evidence="5 7" id="KW-1133">Transmembrane helix</keyword>
<accession>A0A8I1W5J5</accession>
<dbReference type="SUPFAM" id="SSF103481">
    <property type="entry name" value="Multidrug resistance efflux transporter EmrE"/>
    <property type="match status" value="1"/>
</dbReference>
<feature type="transmembrane region" description="Helical" evidence="7">
    <location>
        <begin position="248"/>
        <end position="269"/>
    </location>
</feature>
<comment type="subcellular location">
    <subcellularLocation>
        <location evidence="1">Cell membrane</location>
        <topology evidence="1">Multi-pass membrane protein</topology>
    </subcellularLocation>
</comment>
<dbReference type="RefSeq" id="WP_207541835.1">
    <property type="nucleotide sequence ID" value="NZ_JAFNAA010000005.1"/>
</dbReference>
<feature type="transmembrane region" description="Helical" evidence="7">
    <location>
        <begin position="73"/>
        <end position="93"/>
    </location>
</feature>
<name>A0A8I1W5J5_PLESH</name>
<comment type="similarity">
    <text evidence="2">Belongs to the EamA transporter family.</text>
</comment>
<dbReference type="Proteomes" id="UP000664658">
    <property type="component" value="Unassembled WGS sequence"/>
</dbReference>
<feature type="transmembrane region" description="Helical" evidence="7">
    <location>
        <begin position="154"/>
        <end position="177"/>
    </location>
</feature>
<feature type="transmembrane region" description="Helical" evidence="7">
    <location>
        <begin position="40"/>
        <end position="61"/>
    </location>
</feature>
<dbReference type="InterPro" id="IPR037185">
    <property type="entry name" value="EmrE-like"/>
</dbReference>
<comment type="caution">
    <text evidence="9">The sequence shown here is derived from an EMBL/GenBank/DDBJ whole genome shotgun (WGS) entry which is preliminary data.</text>
</comment>
<keyword evidence="6 7" id="KW-0472">Membrane</keyword>
<evidence type="ECO:0000256" key="5">
    <source>
        <dbReference type="ARBA" id="ARBA00022989"/>
    </source>
</evidence>
<dbReference type="AlphaFoldDB" id="A0A8I1W5J5"/>
<keyword evidence="4 7" id="KW-0812">Transmembrane</keyword>
<dbReference type="GO" id="GO:0005886">
    <property type="term" value="C:plasma membrane"/>
    <property type="evidence" value="ECO:0007669"/>
    <property type="project" value="UniProtKB-SubCell"/>
</dbReference>
<gene>
    <name evidence="9" type="ORF">J2R62_06320</name>
</gene>
<evidence type="ECO:0000256" key="4">
    <source>
        <dbReference type="ARBA" id="ARBA00022692"/>
    </source>
</evidence>
<dbReference type="InterPro" id="IPR000620">
    <property type="entry name" value="EamA_dom"/>
</dbReference>
<proteinExistence type="inferred from homology"/>
<evidence type="ECO:0000256" key="6">
    <source>
        <dbReference type="ARBA" id="ARBA00023136"/>
    </source>
</evidence>
<dbReference type="PANTHER" id="PTHR22911">
    <property type="entry name" value="ACYL-MALONYL CONDENSING ENZYME-RELATED"/>
    <property type="match status" value="1"/>
</dbReference>
<evidence type="ECO:0000256" key="1">
    <source>
        <dbReference type="ARBA" id="ARBA00004651"/>
    </source>
</evidence>
<sequence length="317" mass="34617">MLRQQATIGCFLALLTAVFWGALPIAMKQALEVLDPYTIVWFRFVSATLGLGLWLAWRRGLPSPVLLWRNYRALLLVATLGLAGNFLLFNSALQYLSPAVVQVVIQLAPVLLLLASVWILKEPLQRHQGIGLLLLLGGMLLFFNERLYELFTSLSSYTLGVLLAVAAAVVWVAYGVAQKLLLRRLSSPQILLVLYTLSALLFTPMAQPQQAAAMDMRQWGMLLFCCLNTLVGYGAFAEAMARWEAAKVSAIVTLAPLFTILFLDLLSVSYPALFTAAPLNLLGYIGALVVVAGAMFSAIGHRLLPPRAVKPVATESD</sequence>
<dbReference type="PANTHER" id="PTHR22911:SF134">
    <property type="entry name" value="DMT FAMILY TRANSPORTER"/>
    <property type="match status" value="1"/>
</dbReference>
<evidence type="ECO:0000256" key="3">
    <source>
        <dbReference type="ARBA" id="ARBA00022475"/>
    </source>
</evidence>
<feature type="transmembrane region" description="Helical" evidence="7">
    <location>
        <begin position="99"/>
        <end position="120"/>
    </location>
</feature>